<keyword evidence="3" id="KW-1185">Reference proteome</keyword>
<feature type="compositionally biased region" description="Basic and acidic residues" evidence="1">
    <location>
        <begin position="117"/>
        <end position="129"/>
    </location>
</feature>
<proteinExistence type="predicted"/>
<reference evidence="2" key="1">
    <citation type="submission" date="2020-01" db="EMBL/GenBank/DDBJ databases">
        <authorList>
            <person name="Mishra B."/>
        </authorList>
    </citation>
    <scope>NUCLEOTIDE SEQUENCE [LARGE SCALE GENOMIC DNA]</scope>
</reference>
<name>A0A6D2JND1_9BRAS</name>
<dbReference type="AlphaFoldDB" id="A0A6D2JND1"/>
<feature type="compositionally biased region" description="Acidic residues" evidence="1">
    <location>
        <begin position="162"/>
        <end position="184"/>
    </location>
</feature>
<sequence length="217" mass="23948">MRRVLQRFPSLVARNSLNSPTNFRLLNTNHRLVPSLERCRTISRFAFFSSESNPARGPISDEVVSKEELKKRIKRFLDDGDEDALPFLFAALMDRKLTGKHDESDDEVMEEVRKYPINDAHQEEAHVTDSDVESDGGLMSGGGSSDSDIESDDDALSGTDSSDSEIESDDVLTDGESSDLDFGSDDALRYGDSSESDMESDDGLRDSDSSESDSDSD</sequence>
<organism evidence="2 3">
    <name type="scientific">Microthlaspi erraticum</name>
    <dbReference type="NCBI Taxonomy" id="1685480"/>
    <lineage>
        <taxon>Eukaryota</taxon>
        <taxon>Viridiplantae</taxon>
        <taxon>Streptophyta</taxon>
        <taxon>Embryophyta</taxon>
        <taxon>Tracheophyta</taxon>
        <taxon>Spermatophyta</taxon>
        <taxon>Magnoliopsida</taxon>
        <taxon>eudicotyledons</taxon>
        <taxon>Gunneridae</taxon>
        <taxon>Pentapetalae</taxon>
        <taxon>rosids</taxon>
        <taxon>malvids</taxon>
        <taxon>Brassicales</taxon>
        <taxon>Brassicaceae</taxon>
        <taxon>Coluteocarpeae</taxon>
        <taxon>Microthlaspi</taxon>
    </lineage>
</organism>
<dbReference type="OrthoDB" id="1936793at2759"/>
<dbReference type="Proteomes" id="UP000467841">
    <property type="component" value="Unassembled WGS sequence"/>
</dbReference>
<accession>A0A6D2JND1</accession>
<evidence type="ECO:0000256" key="1">
    <source>
        <dbReference type="SAM" id="MobiDB-lite"/>
    </source>
</evidence>
<dbReference type="EMBL" id="CACVBM020001274">
    <property type="protein sequence ID" value="CAA7043171.1"/>
    <property type="molecule type" value="Genomic_DNA"/>
</dbReference>
<feature type="region of interest" description="Disordered" evidence="1">
    <location>
        <begin position="117"/>
        <end position="217"/>
    </location>
</feature>
<gene>
    <name evidence="2" type="ORF">MERR_LOCUS30406</name>
</gene>
<comment type="caution">
    <text evidence="2">The sequence shown here is derived from an EMBL/GenBank/DDBJ whole genome shotgun (WGS) entry which is preliminary data.</text>
</comment>
<evidence type="ECO:0000313" key="2">
    <source>
        <dbReference type="EMBL" id="CAA7043171.1"/>
    </source>
</evidence>
<evidence type="ECO:0000313" key="3">
    <source>
        <dbReference type="Proteomes" id="UP000467841"/>
    </source>
</evidence>
<protein>
    <submittedName>
        <fullName evidence="2">Uncharacterized protein</fullName>
    </submittedName>
</protein>